<feature type="region of interest" description="Disordered" evidence="1">
    <location>
        <begin position="330"/>
        <end position="350"/>
    </location>
</feature>
<reference evidence="2 3" key="1">
    <citation type="journal article" date="2011" name="Cell">
        <title>Insight into structure and assembly of the nuclear pore complex by utilizing the genome of a eukaryotic thermophile.</title>
        <authorList>
            <person name="Amlacher S."/>
            <person name="Sarges P."/>
            <person name="Flemming D."/>
            <person name="van Noort V."/>
            <person name="Kunze R."/>
            <person name="Devos D.P."/>
            <person name="Arumugam M."/>
            <person name="Bork P."/>
            <person name="Hurt E."/>
        </authorList>
    </citation>
    <scope>NUCLEOTIDE SEQUENCE [LARGE SCALE GENOMIC DNA]</scope>
    <source>
        <strain evidence="3">DSM 1495 / CBS 144.50 / IMI 039719</strain>
    </source>
</reference>
<keyword evidence="3" id="KW-1185">Reference proteome</keyword>
<dbReference type="KEGG" id="cthr:CTHT_0061550"/>
<dbReference type="Proteomes" id="UP000008066">
    <property type="component" value="Unassembled WGS sequence"/>
</dbReference>
<gene>
    <name evidence="2" type="ORF">CTHT_0061550</name>
</gene>
<proteinExistence type="predicted"/>
<dbReference type="InterPro" id="IPR024527">
    <property type="entry name" value="Eisosome1"/>
</dbReference>
<sequence length="899" mass="97512">MATTSTSLGHDHGDETFPSSEVLTPPQLCNTIHIHPSTTTTTALKPTSTFGSAPKPDPSALLAAGLAGTRRRRFTHSDASNLSSPAASSASAWASSANAANVAFRGGGSPTPPLTPERGCAVGAGTLLPRHSSLHAAKGAYVAGSRPRASSSPPPSRDRDVLGPAAAGAEMVGGSGMGSSSSAASAAHRPASLRAYGVAGEGGTVPFTTLDRQMLTSHPPVQPEVDEKQRADVLRASALAMARQMYELQQQRQIQEQQNATNAAFRAHRRSASATYPSQSQTAAVLASIDERQRSLGEDDILPYGCTNLQEAAYRMAQERLARVQEEHQKQRRPSLFQEHPQVIPSPPLRSRFGSLRAKLTRKRASSDGALLLDDWLRAEHVRRQVSQHQLGGPGRATGVSDFEVDEVELAREREVVLEAAKRSVRAQMRQLDDQVQTQVVEEGKGKLHKEEASRYWGRRGRRDVWVGDLAEQQKKVDLGGGKVMDWDEVGKIAAKRVQPIIDEIEERVEKEREKRAAEERDRVKKWEEKEGRKAREREVKENFERLKKQQKDHERAQIAALEEEKIRNDEASETEGQEQPEVSTSQHNDEPTSPPHAETTSTSNQPPTRTASHHSRALSVSFLKRQSRPRSLFVKEDFAELSAAPDTVAAHGSPSQRLRAWFRSKFPRKRASVSSLSSLRDRVCGTGKDGGDKKDDVSIAGSQGSIKEDSQQRGFIGGIALARLREREGNAGREGLGAEVELGHSNEGTHVLSTPPRLLQAGVQTASPIGQDQADAVDVRNQQPASSVEPTEAGQQTNENEDDSEDESFVLAPTSPIPEDPNPSINAPAPSTMTAPKPQQSPHPGTPSPRASPSPSVDLAARLTPVTARRRALASLSTSGRNSPFRESRFSEIIDDSD</sequence>
<dbReference type="Pfam" id="PF12757">
    <property type="entry name" value="Eisosome1"/>
    <property type="match status" value="1"/>
</dbReference>
<feature type="compositionally biased region" description="Polar residues" evidence="1">
    <location>
        <begin position="781"/>
        <end position="798"/>
    </location>
</feature>
<dbReference type="PANTHER" id="PTHR28298">
    <property type="entry name" value="EISOSOME PROTEIN 1"/>
    <property type="match status" value="1"/>
</dbReference>
<dbReference type="GeneID" id="18260193"/>
<dbReference type="GO" id="GO:0070941">
    <property type="term" value="P:eisosome assembly"/>
    <property type="evidence" value="ECO:0007669"/>
    <property type="project" value="TreeGrafter"/>
</dbReference>
<feature type="region of interest" description="Disordered" evidence="1">
    <location>
        <begin position="1"/>
        <end position="24"/>
    </location>
</feature>
<name>G0SFC4_CHATD</name>
<protein>
    <submittedName>
        <fullName evidence="2">Uncharacterized protein</fullName>
    </submittedName>
</protein>
<dbReference type="RefSeq" id="XP_006696471.1">
    <property type="nucleotide sequence ID" value="XM_006696408.1"/>
</dbReference>
<feature type="compositionally biased region" description="Low complexity" evidence="1">
    <location>
        <begin position="39"/>
        <end position="49"/>
    </location>
</feature>
<dbReference type="eggNOG" id="ENOG502S8WV">
    <property type="taxonomic scope" value="Eukaryota"/>
</dbReference>
<feature type="region of interest" description="Disordered" evidence="1">
    <location>
        <begin position="736"/>
        <end position="899"/>
    </location>
</feature>
<organism evidence="3">
    <name type="scientific">Chaetomium thermophilum (strain DSM 1495 / CBS 144.50 / IMI 039719)</name>
    <name type="common">Thermochaetoides thermophila</name>
    <dbReference type="NCBI Taxonomy" id="759272"/>
    <lineage>
        <taxon>Eukaryota</taxon>
        <taxon>Fungi</taxon>
        <taxon>Dikarya</taxon>
        <taxon>Ascomycota</taxon>
        <taxon>Pezizomycotina</taxon>
        <taxon>Sordariomycetes</taxon>
        <taxon>Sordariomycetidae</taxon>
        <taxon>Sordariales</taxon>
        <taxon>Chaetomiaceae</taxon>
        <taxon>Thermochaetoides</taxon>
    </lineage>
</organism>
<feature type="region of interest" description="Disordered" evidence="1">
    <location>
        <begin position="39"/>
        <end position="60"/>
    </location>
</feature>
<feature type="compositionally biased region" description="Basic and acidic residues" evidence="1">
    <location>
        <begin position="508"/>
        <end position="571"/>
    </location>
</feature>
<dbReference type="AlphaFoldDB" id="G0SFC4"/>
<feature type="region of interest" description="Disordered" evidence="1">
    <location>
        <begin position="140"/>
        <end position="162"/>
    </location>
</feature>
<feature type="compositionally biased region" description="Polar residues" evidence="1">
    <location>
        <begin position="599"/>
        <end position="611"/>
    </location>
</feature>
<accession>G0SFC4</accession>
<dbReference type="OMA" id="WDSEANQ"/>
<feature type="compositionally biased region" description="Pro residues" evidence="1">
    <location>
        <begin position="840"/>
        <end position="853"/>
    </location>
</feature>
<feature type="compositionally biased region" description="Acidic residues" evidence="1">
    <location>
        <begin position="800"/>
        <end position="809"/>
    </location>
</feature>
<feature type="region of interest" description="Disordered" evidence="1">
    <location>
        <begin position="670"/>
        <end position="712"/>
    </location>
</feature>
<dbReference type="HOGENOM" id="CLU_322096_0_0_1"/>
<feature type="compositionally biased region" description="Polar residues" evidence="1">
    <location>
        <begin position="824"/>
        <end position="839"/>
    </location>
</feature>
<evidence type="ECO:0000313" key="3">
    <source>
        <dbReference type="Proteomes" id="UP000008066"/>
    </source>
</evidence>
<feature type="compositionally biased region" description="Basic and acidic residues" evidence="1">
    <location>
        <begin position="680"/>
        <end position="698"/>
    </location>
</feature>
<dbReference type="PANTHER" id="PTHR28298:SF1">
    <property type="entry name" value="EISOSOME PROTEIN 1"/>
    <property type="match status" value="1"/>
</dbReference>
<dbReference type="OrthoDB" id="4070583at2759"/>
<evidence type="ECO:0000256" key="1">
    <source>
        <dbReference type="SAM" id="MobiDB-lite"/>
    </source>
</evidence>
<evidence type="ECO:0000313" key="2">
    <source>
        <dbReference type="EMBL" id="EGS18140.1"/>
    </source>
</evidence>
<feature type="region of interest" description="Disordered" evidence="1">
    <location>
        <begin position="508"/>
        <end position="624"/>
    </location>
</feature>
<dbReference type="EMBL" id="GL988046">
    <property type="protein sequence ID" value="EGS18140.1"/>
    <property type="molecule type" value="Genomic_DNA"/>
</dbReference>